<sequence length="444" mass="49776">MRTNSSLTSSVEASKPQVNTAQLIYQRLFEETLNDIKALPPNELSYYLVLLVASIQHEKHPEKHTLLLAETHDLVLALKRLYQEKTPETCAKHLQEITLRLNSLMNQAQINTTPMKIKKIVLTICGVITGIIVGILGAIIGLGLGLFSQPNVLKGARSGFLCGLVIGIIIGFRLPSTLSQSHFENNLIFCLNSIEKICAELEEKNTTRFKEGKKDENPYACADYDFYQNETKKYIIETFLADEPDKEAAFLAFLDSEQAFQVCTTPSGLVDRKFDGTLGHHSLIRFSINGKTDIPIEFGSRKTSPRWVDQAEPTRHVSGKKLFEMLTLDRILQETHPKNLEFTLKHYQLGDNDCLTYVNKILIGTGQTPTKIKRFTPEIDTTTGQMIGALTRFTSATAEHELDAVAPFFASETDLPIRFFKRPPRGKNQVLPDWPPSPTLVSIA</sequence>
<dbReference type="EMBL" id="LNYP01000006">
    <property type="protein sequence ID" value="KTD43770.1"/>
    <property type="molecule type" value="Genomic_DNA"/>
</dbReference>
<comment type="caution">
    <text evidence="2">The sequence shown here is derived from an EMBL/GenBank/DDBJ whole genome shotgun (WGS) entry which is preliminary data.</text>
</comment>
<evidence type="ECO:0000313" key="3">
    <source>
        <dbReference type="Proteomes" id="UP000054858"/>
    </source>
</evidence>
<feature type="transmembrane region" description="Helical" evidence="1">
    <location>
        <begin position="120"/>
        <end position="144"/>
    </location>
</feature>
<gene>
    <name evidence="2" type="ORF">Loak_0320</name>
</gene>
<accession>A0A0W0XGT5</accession>
<reference evidence="2 3" key="1">
    <citation type="submission" date="2015-11" db="EMBL/GenBank/DDBJ databases">
        <title>Genomic analysis of 38 Legionella species identifies large and diverse effector repertoires.</title>
        <authorList>
            <person name="Burstein D."/>
            <person name="Amaro F."/>
            <person name="Zusman T."/>
            <person name="Lifshitz Z."/>
            <person name="Cohen O."/>
            <person name="Gilbert J.A."/>
            <person name="Pupko T."/>
            <person name="Shuman H.A."/>
            <person name="Segal G."/>
        </authorList>
    </citation>
    <scope>NUCLEOTIDE SEQUENCE [LARGE SCALE GENOMIC DNA]</scope>
    <source>
        <strain evidence="2 3">Oak Ridge-10</strain>
    </source>
</reference>
<dbReference type="Proteomes" id="UP000054858">
    <property type="component" value="Unassembled WGS sequence"/>
</dbReference>
<keyword evidence="1" id="KW-0472">Membrane</keyword>
<dbReference type="RefSeq" id="WP_025384837.1">
    <property type="nucleotide sequence ID" value="NZ_LCUA01000018.1"/>
</dbReference>
<protein>
    <submittedName>
        <fullName evidence="2">Uncharacterized protein</fullName>
    </submittedName>
</protein>
<evidence type="ECO:0000256" key="1">
    <source>
        <dbReference type="SAM" id="Phobius"/>
    </source>
</evidence>
<name>A0A0W0XGT5_9GAMM</name>
<organism evidence="2 3">
    <name type="scientific">Legionella oakridgensis</name>
    <dbReference type="NCBI Taxonomy" id="29423"/>
    <lineage>
        <taxon>Bacteria</taxon>
        <taxon>Pseudomonadati</taxon>
        <taxon>Pseudomonadota</taxon>
        <taxon>Gammaproteobacteria</taxon>
        <taxon>Legionellales</taxon>
        <taxon>Legionellaceae</taxon>
        <taxon>Legionella</taxon>
    </lineage>
</organism>
<dbReference type="PATRIC" id="fig|29423.5.peg.333"/>
<proteinExistence type="predicted"/>
<keyword evidence="1" id="KW-1133">Transmembrane helix</keyword>
<keyword evidence="1" id="KW-0812">Transmembrane</keyword>
<dbReference type="AlphaFoldDB" id="A0A0W0XGT5"/>
<evidence type="ECO:0000313" key="2">
    <source>
        <dbReference type="EMBL" id="KTD43770.1"/>
    </source>
</evidence>